<evidence type="ECO:0000256" key="10">
    <source>
        <dbReference type="SAM" id="SignalP"/>
    </source>
</evidence>
<gene>
    <name evidence="12" type="ordered locus">Clos_2710</name>
</gene>
<evidence type="ECO:0000256" key="1">
    <source>
        <dbReference type="ARBA" id="ARBA00001917"/>
    </source>
</evidence>
<comment type="similarity">
    <text evidence="3">Belongs to the FAD-dependent oxidoreductase 2 family. FRD/SDH subfamily.</text>
</comment>
<keyword evidence="13" id="KW-1185">Reference proteome</keyword>
<dbReference type="PRINTS" id="PR00368">
    <property type="entry name" value="FADPNR"/>
</dbReference>
<dbReference type="InterPro" id="IPR003953">
    <property type="entry name" value="FAD-dep_OxRdtase_2_FAD-bd"/>
</dbReference>
<feature type="domain" description="FMN-binding" evidence="11">
    <location>
        <begin position="48"/>
        <end position="122"/>
    </location>
</feature>
<evidence type="ECO:0000313" key="12">
    <source>
        <dbReference type="EMBL" id="ABW20241.1"/>
    </source>
</evidence>
<dbReference type="PROSITE" id="PS51257">
    <property type="entry name" value="PROKAR_LIPOPROTEIN"/>
    <property type="match status" value="1"/>
</dbReference>
<dbReference type="GO" id="GO:0033765">
    <property type="term" value="F:steroid dehydrogenase activity, acting on the CH-CH group of donors"/>
    <property type="evidence" value="ECO:0007669"/>
    <property type="project" value="UniProtKB-ARBA"/>
</dbReference>
<accession>A8MKA9</accession>
<dbReference type="SUPFAM" id="SSF51905">
    <property type="entry name" value="FAD/NAD(P)-binding domain"/>
    <property type="match status" value="1"/>
</dbReference>
<evidence type="ECO:0000256" key="3">
    <source>
        <dbReference type="ARBA" id="ARBA00008040"/>
    </source>
</evidence>
<proteinExistence type="inferred from homology"/>
<dbReference type="KEGG" id="aoe:Clos_2710"/>
<dbReference type="OrthoDB" id="9772736at2"/>
<dbReference type="Gene3D" id="3.90.700.10">
    <property type="entry name" value="Succinate dehydrogenase/fumarate reductase flavoprotein, catalytic domain"/>
    <property type="match status" value="1"/>
</dbReference>
<evidence type="ECO:0000256" key="2">
    <source>
        <dbReference type="ARBA" id="ARBA00001974"/>
    </source>
</evidence>
<dbReference type="GO" id="GO:0016020">
    <property type="term" value="C:membrane"/>
    <property type="evidence" value="ECO:0007669"/>
    <property type="project" value="InterPro"/>
</dbReference>
<dbReference type="EC" id="1.3.99.33" evidence="4"/>
<feature type="signal peptide" evidence="10">
    <location>
        <begin position="1"/>
        <end position="23"/>
    </location>
</feature>
<dbReference type="Proteomes" id="UP000000269">
    <property type="component" value="Chromosome"/>
</dbReference>
<dbReference type="Pfam" id="PF00890">
    <property type="entry name" value="FAD_binding_2"/>
    <property type="match status" value="1"/>
</dbReference>
<dbReference type="PRINTS" id="PR00411">
    <property type="entry name" value="PNDRDTASEI"/>
</dbReference>
<dbReference type="eggNOG" id="COG1053">
    <property type="taxonomic scope" value="Bacteria"/>
</dbReference>
<dbReference type="HOGENOM" id="CLU_011398_4_0_9"/>
<dbReference type="InterPro" id="IPR007329">
    <property type="entry name" value="FMN-bd"/>
</dbReference>
<organism evidence="12 13">
    <name type="scientific">Alkaliphilus oremlandii (strain OhILAs)</name>
    <name type="common">Clostridium oremlandii (strain OhILAs)</name>
    <dbReference type="NCBI Taxonomy" id="350688"/>
    <lineage>
        <taxon>Bacteria</taxon>
        <taxon>Bacillati</taxon>
        <taxon>Bacillota</taxon>
        <taxon>Clostridia</taxon>
        <taxon>Peptostreptococcales</taxon>
        <taxon>Natronincolaceae</taxon>
        <taxon>Alkaliphilus</taxon>
    </lineage>
</organism>
<name>A8MKA9_ALKOO</name>
<dbReference type="GO" id="GO:0010181">
    <property type="term" value="F:FMN binding"/>
    <property type="evidence" value="ECO:0007669"/>
    <property type="project" value="InterPro"/>
</dbReference>
<dbReference type="STRING" id="350688.Clos_2710"/>
<dbReference type="PANTHER" id="PTHR43400">
    <property type="entry name" value="FUMARATE REDUCTASE"/>
    <property type="match status" value="1"/>
</dbReference>
<dbReference type="PANTHER" id="PTHR43400:SF7">
    <property type="entry name" value="FAD-DEPENDENT OXIDOREDUCTASE 2 FAD BINDING DOMAIN-CONTAINING PROTEIN"/>
    <property type="match status" value="1"/>
</dbReference>
<comment type="cofactor">
    <cofactor evidence="2">
        <name>FAD</name>
        <dbReference type="ChEBI" id="CHEBI:57692"/>
    </cofactor>
</comment>
<evidence type="ECO:0000256" key="7">
    <source>
        <dbReference type="ARBA" id="ARBA00022827"/>
    </source>
</evidence>
<dbReference type="Pfam" id="PF04205">
    <property type="entry name" value="FMN_bind"/>
    <property type="match status" value="1"/>
</dbReference>
<keyword evidence="8" id="KW-0560">Oxidoreductase</keyword>
<dbReference type="InterPro" id="IPR027477">
    <property type="entry name" value="Succ_DH/fumarate_Rdtase_cat_sf"/>
</dbReference>
<dbReference type="AlphaFoldDB" id="A8MKA9"/>
<dbReference type="SMART" id="SM00900">
    <property type="entry name" value="FMN_bind"/>
    <property type="match status" value="1"/>
</dbReference>
<evidence type="ECO:0000256" key="9">
    <source>
        <dbReference type="ARBA" id="ARBA00049922"/>
    </source>
</evidence>
<feature type="chain" id="PRO_5002724069" description="Urocanate reductase" evidence="10">
    <location>
        <begin position="24"/>
        <end position="571"/>
    </location>
</feature>
<keyword evidence="10" id="KW-0732">Signal</keyword>
<evidence type="ECO:0000256" key="4">
    <source>
        <dbReference type="ARBA" id="ARBA00013137"/>
    </source>
</evidence>
<evidence type="ECO:0000259" key="11">
    <source>
        <dbReference type="SMART" id="SM00900"/>
    </source>
</evidence>
<dbReference type="RefSeq" id="WP_012160548.1">
    <property type="nucleotide sequence ID" value="NC_009922.1"/>
</dbReference>
<dbReference type="InterPro" id="IPR050315">
    <property type="entry name" value="FAD-oxidoreductase_2"/>
</dbReference>
<dbReference type="SUPFAM" id="SSF56425">
    <property type="entry name" value="Succinate dehydrogenase/fumarate reductase flavoprotein, catalytic domain"/>
    <property type="match status" value="1"/>
</dbReference>
<keyword evidence="7" id="KW-0274">FAD</keyword>
<dbReference type="EMBL" id="CP000853">
    <property type="protein sequence ID" value="ABW20241.1"/>
    <property type="molecule type" value="Genomic_DNA"/>
</dbReference>
<keyword evidence="6" id="KW-0285">Flavoprotein</keyword>
<comment type="cofactor">
    <cofactor evidence="1">
        <name>FMN</name>
        <dbReference type="ChEBI" id="CHEBI:58210"/>
    </cofactor>
</comment>
<dbReference type="InterPro" id="IPR036188">
    <property type="entry name" value="FAD/NAD-bd_sf"/>
</dbReference>
<evidence type="ECO:0000256" key="6">
    <source>
        <dbReference type="ARBA" id="ARBA00022630"/>
    </source>
</evidence>
<protein>
    <recommendedName>
        <fullName evidence="5">Urocanate reductase</fullName>
        <ecNumber evidence="4">1.3.99.33</ecNumber>
    </recommendedName>
</protein>
<dbReference type="Gene3D" id="3.50.50.60">
    <property type="entry name" value="FAD/NAD(P)-binding domain"/>
    <property type="match status" value="1"/>
</dbReference>
<evidence type="ECO:0000313" key="13">
    <source>
        <dbReference type="Proteomes" id="UP000000269"/>
    </source>
</evidence>
<dbReference type="Gene3D" id="3.90.1010.20">
    <property type="match status" value="1"/>
</dbReference>
<sequence>MKKIILWLLTFTLIFTVGCTPNAKITKGVGAEGNSENSINSYEGTGRGFGGEIKLELVTEGEKMIDIKIISNSESSPVMNRAFPVIKERILEAQSPIVDSVSGATFTSFGIKAAVAEAAKGYGKEFEKVTFTTQGPQTERRDLEPVRTKLLIVGGGPAGLAAAISAKESGLDDIILIEKLDILSGNGKFDMNFFDMINSKAQHEAGITITQEEFIESKKSSTDSIERKTVWAQGASELDGWLRSFGVNLNYNYGGTNHMAESDAYAGEHIQDGMEAKLQELGVDLRTGTKGLDLIFEGDKVVGVKVQHKNDYYDILADAVILATGGFSANKELLAKYAPGAEIVETSNQMGATGDFVPVFEKNNLQLENMDVLSVFKLIIKNRRDLTGAGDGFILVNKNGERFVNEASSGLPLAHKILEQEEGKAYYIYDERLYNSAYRLKKHNDLGYHEKADTLEELAEKLGINGENLLKSVDTYNRSVAGEIQDPFREKAFTEKFTGPYYGVQVESAIHMTKGGVLANEKTQVLNTNNEVVEGLYAAGEVTSTSGAYSAAVVFGRIAGSQAAEFIKTIN</sequence>
<evidence type="ECO:0000256" key="8">
    <source>
        <dbReference type="ARBA" id="ARBA00023002"/>
    </source>
</evidence>
<evidence type="ECO:0000256" key="5">
    <source>
        <dbReference type="ARBA" id="ARBA00015872"/>
    </source>
</evidence>
<comment type="catalytic activity">
    <reaction evidence="9">
        <text>dihydrourocanate + A = urocanate + AH2</text>
        <dbReference type="Rhea" id="RHEA:36059"/>
        <dbReference type="ChEBI" id="CHEBI:13193"/>
        <dbReference type="ChEBI" id="CHEBI:17499"/>
        <dbReference type="ChEBI" id="CHEBI:27247"/>
        <dbReference type="ChEBI" id="CHEBI:72991"/>
        <dbReference type="EC" id="1.3.99.33"/>
    </reaction>
</comment>
<reference evidence="13" key="1">
    <citation type="submission" date="2007-10" db="EMBL/GenBank/DDBJ databases">
        <title>Complete genome of Alkaliphilus oremlandii OhILAs.</title>
        <authorList>
            <person name="Copeland A."/>
            <person name="Lucas S."/>
            <person name="Lapidus A."/>
            <person name="Barry K."/>
            <person name="Detter J.C."/>
            <person name="Glavina del Rio T."/>
            <person name="Hammon N."/>
            <person name="Israni S."/>
            <person name="Dalin E."/>
            <person name="Tice H."/>
            <person name="Pitluck S."/>
            <person name="Chain P."/>
            <person name="Malfatti S."/>
            <person name="Shin M."/>
            <person name="Vergez L."/>
            <person name="Schmutz J."/>
            <person name="Larimer F."/>
            <person name="Land M."/>
            <person name="Hauser L."/>
            <person name="Kyrpides N."/>
            <person name="Mikhailova N."/>
            <person name="Stolz J.F."/>
            <person name="Dawson A."/>
            <person name="Fisher E."/>
            <person name="Crable B."/>
            <person name="Perera E."/>
            <person name="Lisak J."/>
            <person name="Ranganathan M."/>
            <person name="Basu P."/>
            <person name="Richardson P."/>
        </authorList>
    </citation>
    <scope>NUCLEOTIDE SEQUENCE [LARGE SCALE GENOMIC DNA]</scope>
    <source>
        <strain evidence="13">OhILAs</strain>
    </source>
</reference>